<dbReference type="Pfam" id="PF12796">
    <property type="entry name" value="Ank_2"/>
    <property type="match status" value="2"/>
</dbReference>
<feature type="repeat" description="ANK" evidence="3">
    <location>
        <begin position="160"/>
        <end position="192"/>
    </location>
</feature>
<protein>
    <recommendedName>
        <fullName evidence="6">Ankyrin</fullName>
    </recommendedName>
</protein>
<dbReference type="EMBL" id="CAJVRM010000271">
    <property type="protein sequence ID" value="CAG8978645.1"/>
    <property type="molecule type" value="Genomic_DNA"/>
</dbReference>
<dbReference type="SMART" id="SM00248">
    <property type="entry name" value="ANK"/>
    <property type="match status" value="6"/>
</dbReference>
<gene>
    <name evidence="4" type="ORF">HYALB_00009461</name>
</gene>
<keyword evidence="2 3" id="KW-0040">ANK repeat</keyword>
<evidence type="ECO:0000313" key="4">
    <source>
        <dbReference type="EMBL" id="CAG8978645.1"/>
    </source>
</evidence>
<dbReference type="InterPro" id="IPR036770">
    <property type="entry name" value="Ankyrin_rpt-contain_sf"/>
</dbReference>
<dbReference type="PANTHER" id="PTHR24173">
    <property type="entry name" value="ANKYRIN REPEAT CONTAINING"/>
    <property type="match status" value="1"/>
</dbReference>
<dbReference type="Proteomes" id="UP000701801">
    <property type="component" value="Unassembled WGS sequence"/>
</dbReference>
<name>A0A9N9Q3S9_9HELO</name>
<feature type="repeat" description="ANK" evidence="3">
    <location>
        <begin position="132"/>
        <end position="160"/>
    </location>
</feature>
<evidence type="ECO:0000256" key="3">
    <source>
        <dbReference type="PROSITE-ProRule" id="PRU00023"/>
    </source>
</evidence>
<sequence length="260" mass="28356">MRTKDMEAMKILFEAVHNESPRLYSPAALKSAIENEGHKEVERLRQAERFLQQVIQLKNVCFHKAASRGDMELVKFFLGIGVDADIDIFKESIGYQTALAVASAGGHLDVMEYLISIGARLNPPFDRNRKCWDRSPLTAASEEGMLEAVEVLLQAGANVDGDLGLYAAVSKGHLLVARCLLEAGSDANLAQGWHKGVSYGEGNTPLEAAIQGANNEVVAALLEERLHLRGRVPYSAAEKGFFSILQRLIDAGAEINVRAI</sequence>
<organism evidence="4 5">
    <name type="scientific">Hymenoscyphus albidus</name>
    <dbReference type="NCBI Taxonomy" id="595503"/>
    <lineage>
        <taxon>Eukaryota</taxon>
        <taxon>Fungi</taxon>
        <taxon>Dikarya</taxon>
        <taxon>Ascomycota</taxon>
        <taxon>Pezizomycotina</taxon>
        <taxon>Leotiomycetes</taxon>
        <taxon>Helotiales</taxon>
        <taxon>Helotiaceae</taxon>
        <taxon>Hymenoscyphus</taxon>
    </lineage>
</organism>
<keyword evidence="1" id="KW-0677">Repeat</keyword>
<keyword evidence="5" id="KW-1185">Reference proteome</keyword>
<evidence type="ECO:0000256" key="1">
    <source>
        <dbReference type="ARBA" id="ARBA00022737"/>
    </source>
</evidence>
<dbReference type="AlphaFoldDB" id="A0A9N9Q3S9"/>
<reference evidence="4" key="1">
    <citation type="submission" date="2021-07" db="EMBL/GenBank/DDBJ databases">
        <authorList>
            <person name="Durling M."/>
        </authorList>
    </citation>
    <scope>NUCLEOTIDE SEQUENCE</scope>
</reference>
<dbReference type="PROSITE" id="PS50088">
    <property type="entry name" value="ANK_REPEAT"/>
    <property type="match status" value="2"/>
</dbReference>
<dbReference type="InterPro" id="IPR002110">
    <property type="entry name" value="Ankyrin_rpt"/>
</dbReference>
<dbReference type="SUPFAM" id="SSF48403">
    <property type="entry name" value="Ankyrin repeat"/>
    <property type="match status" value="1"/>
</dbReference>
<accession>A0A9N9Q3S9</accession>
<comment type="caution">
    <text evidence="4">The sequence shown here is derived from an EMBL/GenBank/DDBJ whole genome shotgun (WGS) entry which is preliminary data.</text>
</comment>
<proteinExistence type="predicted"/>
<evidence type="ECO:0000256" key="2">
    <source>
        <dbReference type="ARBA" id="ARBA00023043"/>
    </source>
</evidence>
<dbReference type="OrthoDB" id="3563777at2759"/>
<evidence type="ECO:0008006" key="6">
    <source>
        <dbReference type="Google" id="ProtNLM"/>
    </source>
</evidence>
<dbReference type="Gene3D" id="1.25.40.20">
    <property type="entry name" value="Ankyrin repeat-containing domain"/>
    <property type="match status" value="2"/>
</dbReference>
<dbReference type="PANTHER" id="PTHR24173:SF74">
    <property type="entry name" value="ANKYRIN REPEAT DOMAIN-CONTAINING PROTEIN 16"/>
    <property type="match status" value="1"/>
</dbReference>
<dbReference type="PROSITE" id="PS50297">
    <property type="entry name" value="ANK_REP_REGION"/>
    <property type="match status" value="2"/>
</dbReference>
<evidence type="ECO:0000313" key="5">
    <source>
        <dbReference type="Proteomes" id="UP000701801"/>
    </source>
</evidence>